<reference evidence="2 3" key="1">
    <citation type="journal article" date="2021" name="Sci. Rep.">
        <title>The distribution of antibiotic resistance genes in chicken gut microbiota commensals.</title>
        <authorList>
            <person name="Juricova H."/>
            <person name="Matiasovicova J."/>
            <person name="Kubasova T."/>
            <person name="Cejkova D."/>
            <person name="Rychlik I."/>
        </authorList>
    </citation>
    <scope>NUCLEOTIDE SEQUENCE [LARGE SCALE GENOMIC DNA]</scope>
    <source>
        <strain evidence="2 3">An411</strain>
    </source>
</reference>
<dbReference type="EMBL" id="JACSNX010000001">
    <property type="protein sequence ID" value="MBM6849936.1"/>
    <property type="molecule type" value="Genomic_DNA"/>
</dbReference>
<proteinExistence type="predicted"/>
<dbReference type="Proteomes" id="UP000719500">
    <property type="component" value="Unassembled WGS sequence"/>
</dbReference>
<keyword evidence="1" id="KW-0812">Transmembrane</keyword>
<feature type="transmembrane region" description="Helical" evidence="1">
    <location>
        <begin position="59"/>
        <end position="79"/>
    </location>
</feature>
<dbReference type="RefSeq" id="WP_204801467.1">
    <property type="nucleotide sequence ID" value="NZ_JACSNX010000001.1"/>
</dbReference>
<keyword evidence="3" id="KW-1185">Reference proteome</keyword>
<gene>
    <name evidence="2" type="ORF">H9X91_00605</name>
</gene>
<keyword evidence="1" id="KW-0472">Membrane</keyword>
<protein>
    <submittedName>
        <fullName evidence="2">DUF3796 domain-containing protein</fullName>
    </submittedName>
</protein>
<evidence type="ECO:0000313" key="3">
    <source>
        <dbReference type="Proteomes" id="UP000719500"/>
    </source>
</evidence>
<sequence length="119" mass="13134">MKKQMLYGMLGFLSLLGFVGLFTEERSFLGFFAFAVDFQYFFLKSDEMLEEQLARSASRAFVAGMLVMAAAVLGMLALGRFDPSRALLTGCAAGWAASVVVYALTAAWYGFRENWGLEP</sequence>
<accession>A0ABS2FS66</accession>
<evidence type="ECO:0000256" key="1">
    <source>
        <dbReference type="SAM" id="Phobius"/>
    </source>
</evidence>
<evidence type="ECO:0000313" key="2">
    <source>
        <dbReference type="EMBL" id="MBM6849936.1"/>
    </source>
</evidence>
<comment type="caution">
    <text evidence="2">The sequence shown here is derived from an EMBL/GenBank/DDBJ whole genome shotgun (WGS) entry which is preliminary data.</text>
</comment>
<name>A0ABS2FS66_9FIRM</name>
<feature type="transmembrane region" description="Helical" evidence="1">
    <location>
        <begin position="86"/>
        <end position="111"/>
    </location>
</feature>
<keyword evidence="1" id="KW-1133">Transmembrane helix</keyword>
<organism evidence="2 3">
    <name type="scientific">Oscillibacter valericigenes</name>
    <dbReference type="NCBI Taxonomy" id="351091"/>
    <lineage>
        <taxon>Bacteria</taxon>
        <taxon>Bacillati</taxon>
        <taxon>Bacillota</taxon>
        <taxon>Clostridia</taxon>
        <taxon>Eubacteriales</taxon>
        <taxon>Oscillospiraceae</taxon>
        <taxon>Oscillibacter</taxon>
    </lineage>
</organism>